<evidence type="ECO:0000313" key="2">
    <source>
        <dbReference type="EMBL" id="EQC30438.1"/>
    </source>
</evidence>
<dbReference type="VEuPathDB" id="FungiDB:SDRG_11757"/>
<reference evidence="2 3" key="1">
    <citation type="submission" date="2012-04" db="EMBL/GenBank/DDBJ databases">
        <title>The Genome Sequence of Saprolegnia declina VS20.</title>
        <authorList>
            <consortium name="The Broad Institute Genome Sequencing Platform"/>
            <person name="Russ C."/>
            <person name="Nusbaum C."/>
            <person name="Tyler B."/>
            <person name="van West P."/>
            <person name="Dieguez-Uribeondo J."/>
            <person name="de Bruijn I."/>
            <person name="Tripathy S."/>
            <person name="Jiang R."/>
            <person name="Young S.K."/>
            <person name="Zeng Q."/>
            <person name="Gargeya S."/>
            <person name="Fitzgerald M."/>
            <person name="Haas B."/>
            <person name="Abouelleil A."/>
            <person name="Alvarado L."/>
            <person name="Arachchi H.M."/>
            <person name="Berlin A."/>
            <person name="Chapman S.B."/>
            <person name="Goldberg J."/>
            <person name="Griggs A."/>
            <person name="Gujja S."/>
            <person name="Hansen M."/>
            <person name="Howarth C."/>
            <person name="Imamovic A."/>
            <person name="Larimer J."/>
            <person name="McCowen C."/>
            <person name="Montmayeur A."/>
            <person name="Murphy C."/>
            <person name="Neiman D."/>
            <person name="Pearson M."/>
            <person name="Priest M."/>
            <person name="Roberts A."/>
            <person name="Saif S."/>
            <person name="Shea T."/>
            <person name="Sisk P."/>
            <person name="Sykes S."/>
            <person name="Wortman J."/>
            <person name="Nusbaum C."/>
            <person name="Birren B."/>
        </authorList>
    </citation>
    <scope>NUCLEOTIDE SEQUENCE [LARGE SCALE GENOMIC DNA]</scope>
    <source>
        <strain evidence="2 3">VS20</strain>
    </source>
</reference>
<feature type="compositionally biased region" description="Basic and acidic residues" evidence="1">
    <location>
        <begin position="17"/>
        <end position="26"/>
    </location>
</feature>
<dbReference type="EMBL" id="JH767175">
    <property type="protein sequence ID" value="EQC30438.1"/>
    <property type="molecule type" value="Genomic_DNA"/>
</dbReference>
<dbReference type="RefSeq" id="XP_008616031.1">
    <property type="nucleotide sequence ID" value="XM_008617809.1"/>
</dbReference>
<keyword evidence="3" id="KW-1185">Reference proteome</keyword>
<dbReference type="GeneID" id="19952484"/>
<organism evidence="2 3">
    <name type="scientific">Saprolegnia diclina (strain VS20)</name>
    <dbReference type="NCBI Taxonomy" id="1156394"/>
    <lineage>
        <taxon>Eukaryota</taxon>
        <taxon>Sar</taxon>
        <taxon>Stramenopiles</taxon>
        <taxon>Oomycota</taxon>
        <taxon>Saprolegniomycetes</taxon>
        <taxon>Saprolegniales</taxon>
        <taxon>Saprolegniaceae</taxon>
        <taxon>Saprolegnia</taxon>
    </lineage>
</organism>
<dbReference type="AlphaFoldDB" id="T0RDU5"/>
<evidence type="ECO:0000256" key="1">
    <source>
        <dbReference type="SAM" id="MobiDB-lite"/>
    </source>
</evidence>
<name>T0RDU5_SAPDV</name>
<dbReference type="Proteomes" id="UP000030762">
    <property type="component" value="Unassembled WGS sequence"/>
</dbReference>
<evidence type="ECO:0000313" key="3">
    <source>
        <dbReference type="Proteomes" id="UP000030762"/>
    </source>
</evidence>
<feature type="region of interest" description="Disordered" evidence="1">
    <location>
        <begin position="1"/>
        <end position="42"/>
    </location>
</feature>
<accession>T0RDU5</accession>
<dbReference type="InParanoid" id="T0RDU5"/>
<protein>
    <submittedName>
        <fullName evidence="2">Uncharacterized protein</fullName>
    </submittedName>
</protein>
<proteinExistence type="predicted"/>
<sequence length="85" mass="8807">MEDEEGKGLGMATDSSAARDGRRDQPHAASGRDTSRASTPEMSNAAVALADLDAQAHDAVALTMLDIVASLPASSQLRHAYINVA</sequence>
<gene>
    <name evidence="2" type="ORF">SDRG_11757</name>
</gene>